<dbReference type="InterPro" id="IPR021027">
    <property type="entry name" value="Transposase_put_HTH"/>
</dbReference>
<keyword evidence="4" id="KW-0479">Metal-binding</keyword>
<feature type="domain" description="Probable transposase IS891/IS1136/IS1341" evidence="8">
    <location>
        <begin position="191"/>
        <end position="299"/>
    </location>
</feature>
<evidence type="ECO:0000313" key="12">
    <source>
        <dbReference type="Proteomes" id="UP000070646"/>
    </source>
</evidence>
<accession>A0A133MX08</accession>
<dbReference type="InterPro" id="IPR001959">
    <property type="entry name" value="Transposase"/>
</dbReference>
<comment type="caution">
    <text evidence="11">The sequence shown here is derived from an EMBL/GenBank/DDBJ whole genome shotgun (WGS) entry which is preliminary data.</text>
</comment>
<dbReference type="InterPro" id="IPR053522">
    <property type="entry name" value="RNA-guided_endonuclease_TnpB"/>
</dbReference>
<dbReference type="Proteomes" id="UP000070646">
    <property type="component" value="Unassembled WGS sequence"/>
</dbReference>
<evidence type="ECO:0000256" key="2">
    <source>
        <dbReference type="ARBA" id="ARBA00011044"/>
    </source>
</evidence>
<evidence type="ECO:0000259" key="10">
    <source>
        <dbReference type="Pfam" id="PF12323"/>
    </source>
</evidence>
<dbReference type="Pfam" id="PF12323">
    <property type="entry name" value="HTH_OrfB_IS605"/>
    <property type="match status" value="1"/>
</dbReference>
<sequence length="384" mass="44661">MIRKKAYKFRIYPTKKQAELINKTIGCCRFVFNYSLGVQKTKDNYWNIVEEMVQQGYFQENNWKGEFFNKANSIKDIAKLKKSYDWLKEVDSIALQASVENLGAGYDKYYKKTVGRPKFKSKKNEIQSYTTKLVKAKGNVNIEIVGKRIKLPKLGLVKIENSRNVDGNIKRVTVSRTQSGKYFASILCDVNIQELPKIDKKVGVDVGLKTFAVCSDGYEEANPKHFRKAEKRLIKLQRDLARKEYNSKNYHKNRIMIAKLHERIANQRMDFLQKFSTKLIRENQSIAIEDLRVSNMLKNHKLAKVISEASWSEFRRMLEYKAEWYGREIVIAPPDYASSQLCSECGYKNIEVKNLGLREWICPECGTHHQRDLNASINLEKLIA</sequence>
<evidence type="ECO:0000256" key="7">
    <source>
        <dbReference type="ARBA" id="ARBA00023172"/>
    </source>
</evidence>
<dbReference type="GO" id="GO:0003677">
    <property type="term" value="F:DNA binding"/>
    <property type="evidence" value="ECO:0007669"/>
    <property type="project" value="UniProtKB-KW"/>
</dbReference>
<dbReference type="NCBIfam" id="TIGR01766">
    <property type="entry name" value="IS200/IS605 family accessory protein TnpB-like domain"/>
    <property type="match status" value="1"/>
</dbReference>
<evidence type="ECO:0000256" key="1">
    <source>
        <dbReference type="ARBA" id="ARBA00008761"/>
    </source>
</evidence>
<dbReference type="NCBIfam" id="NF038281">
    <property type="entry name" value="IS200_TnpB"/>
    <property type="match status" value="1"/>
</dbReference>
<dbReference type="PANTHER" id="PTHR30405">
    <property type="entry name" value="TRANSPOSASE"/>
    <property type="match status" value="1"/>
</dbReference>
<evidence type="ECO:0000256" key="5">
    <source>
        <dbReference type="ARBA" id="ARBA00022833"/>
    </source>
</evidence>
<dbReference type="PANTHER" id="PTHR30405:SF25">
    <property type="entry name" value="RNA-GUIDED DNA ENDONUCLEASE INSQ-RELATED"/>
    <property type="match status" value="1"/>
</dbReference>
<keyword evidence="3" id="KW-0815">Transposition</keyword>
<dbReference type="Pfam" id="PF07282">
    <property type="entry name" value="Cas12f1-like_TNB"/>
    <property type="match status" value="1"/>
</dbReference>
<dbReference type="NCBIfam" id="NF040570">
    <property type="entry name" value="guided_TnpB"/>
    <property type="match status" value="1"/>
</dbReference>
<evidence type="ECO:0000256" key="3">
    <source>
        <dbReference type="ARBA" id="ARBA00022578"/>
    </source>
</evidence>
<dbReference type="PATRIC" id="fig|1502.174.peg.2369"/>
<evidence type="ECO:0000256" key="6">
    <source>
        <dbReference type="ARBA" id="ARBA00023125"/>
    </source>
</evidence>
<keyword evidence="7" id="KW-0233">DNA recombination</keyword>
<dbReference type="GO" id="GO:0032196">
    <property type="term" value="P:transposition"/>
    <property type="evidence" value="ECO:0007669"/>
    <property type="project" value="UniProtKB-KW"/>
</dbReference>
<gene>
    <name evidence="11" type="ORF">HMPREF3222_02355</name>
</gene>
<dbReference type="RefSeq" id="WP_060796308.1">
    <property type="nucleotide sequence ID" value="NZ_KQ956274.1"/>
</dbReference>
<feature type="domain" description="Cas12f1-like TNB" evidence="9">
    <location>
        <begin position="311"/>
        <end position="379"/>
    </location>
</feature>
<organism evidence="11 12">
    <name type="scientific">Clostridium perfringens</name>
    <dbReference type="NCBI Taxonomy" id="1502"/>
    <lineage>
        <taxon>Bacteria</taxon>
        <taxon>Bacillati</taxon>
        <taxon>Bacillota</taxon>
        <taxon>Clostridia</taxon>
        <taxon>Eubacteriales</taxon>
        <taxon>Clostridiaceae</taxon>
        <taxon>Clostridium</taxon>
    </lineage>
</organism>
<dbReference type="AlphaFoldDB" id="A0A133MX08"/>
<comment type="similarity">
    <text evidence="1">In the C-terminal section; belongs to the transposase 35 family.</text>
</comment>
<name>A0A133MX08_CLOPF</name>
<dbReference type="InterPro" id="IPR010095">
    <property type="entry name" value="Cas12f1-like_TNB"/>
</dbReference>
<dbReference type="InterPro" id="IPR051399">
    <property type="entry name" value="RNA-guided_DNA_endo/Transpos"/>
</dbReference>
<keyword evidence="5" id="KW-0862">Zinc</keyword>
<dbReference type="Pfam" id="PF01385">
    <property type="entry name" value="OrfB_IS605"/>
    <property type="match status" value="1"/>
</dbReference>
<proteinExistence type="inferred from homology"/>
<evidence type="ECO:0000259" key="9">
    <source>
        <dbReference type="Pfam" id="PF07282"/>
    </source>
</evidence>
<dbReference type="GO" id="GO:0046872">
    <property type="term" value="F:metal ion binding"/>
    <property type="evidence" value="ECO:0007669"/>
    <property type="project" value="UniProtKB-KW"/>
</dbReference>
<reference evidence="11 12" key="1">
    <citation type="submission" date="2016-01" db="EMBL/GenBank/DDBJ databases">
        <authorList>
            <person name="Oliw E.H."/>
        </authorList>
    </citation>
    <scope>NUCLEOTIDE SEQUENCE [LARGE SCALE GENOMIC DNA]</scope>
    <source>
        <strain evidence="11 12">MJR7757A</strain>
    </source>
</reference>
<protein>
    <submittedName>
        <fullName evidence="11">Transposase, IS605 OrfB family</fullName>
    </submittedName>
</protein>
<dbReference type="EMBL" id="LRPU01000138">
    <property type="protein sequence ID" value="KXA08560.1"/>
    <property type="molecule type" value="Genomic_DNA"/>
</dbReference>
<evidence type="ECO:0000313" key="11">
    <source>
        <dbReference type="EMBL" id="KXA08560.1"/>
    </source>
</evidence>
<dbReference type="GO" id="GO:0006310">
    <property type="term" value="P:DNA recombination"/>
    <property type="evidence" value="ECO:0007669"/>
    <property type="project" value="UniProtKB-KW"/>
</dbReference>
<keyword evidence="6" id="KW-0238">DNA-binding</keyword>
<evidence type="ECO:0000259" key="8">
    <source>
        <dbReference type="Pfam" id="PF01385"/>
    </source>
</evidence>
<feature type="domain" description="Transposase putative helix-turn-helix" evidence="10">
    <location>
        <begin position="1"/>
        <end position="40"/>
    </location>
</feature>
<comment type="similarity">
    <text evidence="2">In the N-terminal section; belongs to the transposase 2 family.</text>
</comment>
<evidence type="ECO:0000256" key="4">
    <source>
        <dbReference type="ARBA" id="ARBA00022723"/>
    </source>
</evidence>